<keyword evidence="1" id="KW-0175">Coiled coil</keyword>
<evidence type="ECO:0000313" key="2">
    <source>
        <dbReference type="EMBL" id="CAH0562873.1"/>
    </source>
</evidence>
<accession>A0A9P0BEY8</accession>
<name>A0A9P0BEY8_BRAAE</name>
<organism evidence="2 3">
    <name type="scientific">Brassicogethes aeneus</name>
    <name type="common">Rape pollen beetle</name>
    <name type="synonym">Meligethes aeneus</name>
    <dbReference type="NCBI Taxonomy" id="1431903"/>
    <lineage>
        <taxon>Eukaryota</taxon>
        <taxon>Metazoa</taxon>
        <taxon>Ecdysozoa</taxon>
        <taxon>Arthropoda</taxon>
        <taxon>Hexapoda</taxon>
        <taxon>Insecta</taxon>
        <taxon>Pterygota</taxon>
        <taxon>Neoptera</taxon>
        <taxon>Endopterygota</taxon>
        <taxon>Coleoptera</taxon>
        <taxon>Polyphaga</taxon>
        <taxon>Cucujiformia</taxon>
        <taxon>Nitidulidae</taxon>
        <taxon>Meligethinae</taxon>
        <taxon>Brassicogethes</taxon>
    </lineage>
</organism>
<protein>
    <recommendedName>
        <fullName evidence="4">DUF4806 domain-containing protein</fullName>
    </recommendedName>
</protein>
<dbReference type="EMBL" id="OV121139">
    <property type="protein sequence ID" value="CAH0562873.1"/>
    <property type="molecule type" value="Genomic_DNA"/>
</dbReference>
<keyword evidence="3" id="KW-1185">Reference proteome</keyword>
<dbReference type="Proteomes" id="UP001154078">
    <property type="component" value="Chromosome 8"/>
</dbReference>
<sequence length="298" mass="34235">MNTIVEVLTWDVVAFKEKKGTSICAVPSLWVQKVGTKNYVYWPKSNVTKLRQIAGSVPEETWDNYECIIKKTQIKTYKEALIWESVLIEANTDEEPGTKDVNLSYIPQSRNTSTTTSNSASLGLTTLNLDELNNKINRVEQKCDNIIKDNAGIKEVLDNIEKLIRSQLQHHIEPEILDCTDFAIPNQVKKKSFSMLVGFLKSFTQIMEKVDCKWTITETEKFFKTKLLKFSVQREKVALAKMEKAKGLILNKENKENKEITENTEMTETTEMNENTEMTENNNITEIIINRLFSKAHN</sequence>
<dbReference type="OrthoDB" id="6369905at2759"/>
<dbReference type="AlphaFoldDB" id="A0A9P0BEY8"/>
<evidence type="ECO:0000313" key="3">
    <source>
        <dbReference type="Proteomes" id="UP001154078"/>
    </source>
</evidence>
<evidence type="ECO:0000256" key="1">
    <source>
        <dbReference type="SAM" id="Coils"/>
    </source>
</evidence>
<reference evidence="2" key="1">
    <citation type="submission" date="2021-12" db="EMBL/GenBank/DDBJ databases">
        <authorList>
            <person name="King R."/>
        </authorList>
    </citation>
    <scope>NUCLEOTIDE SEQUENCE</scope>
</reference>
<proteinExistence type="predicted"/>
<evidence type="ECO:0008006" key="4">
    <source>
        <dbReference type="Google" id="ProtNLM"/>
    </source>
</evidence>
<gene>
    <name evidence="2" type="ORF">MELIAE_LOCUS11888</name>
</gene>
<feature type="coiled-coil region" evidence="1">
    <location>
        <begin position="122"/>
        <end position="149"/>
    </location>
</feature>